<reference evidence="1 2" key="1">
    <citation type="submission" date="2013-11" db="EMBL/GenBank/DDBJ databases">
        <title>Opisthorchis viverrini - life in the bile duct.</title>
        <authorList>
            <person name="Young N.D."/>
            <person name="Nagarajan N."/>
            <person name="Lin S.J."/>
            <person name="Korhonen P.K."/>
            <person name="Jex A.R."/>
            <person name="Hall R.S."/>
            <person name="Safavi-Hemami H."/>
            <person name="Kaewkong W."/>
            <person name="Bertrand D."/>
            <person name="Gao S."/>
            <person name="Seet Q."/>
            <person name="Wongkham S."/>
            <person name="Teh B.T."/>
            <person name="Wongkham C."/>
            <person name="Intapan P.M."/>
            <person name="Maleewong W."/>
            <person name="Yang X."/>
            <person name="Hu M."/>
            <person name="Wang Z."/>
            <person name="Hofmann A."/>
            <person name="Sternberg P.W."/>
            <person name="Tan P."/>
            <person name="Wang J."/>
            <person name="Gasser R.B."/>
        </authorList>
    </citation>
    <scope>NUCLEOTIDE SEQUENCE [LARGE SCALE GENOMIC DNA]</scope>
</reference>
<keyword evidence="2" id="KW-1185">Reference proteome</keyword>
<accession>A0A074ZCP6</accession>
<dbReference type="RefSeq" id="XP_009171325.1">
    <property type="nucleotide sequence ID" value="XM_009173061.1"/>
</dbReference>
<dbReference type="AlphaFoldDB" id="A0A074ZCP6"/>
<dbReference type="EMBL" id="KL596792">
    <property type="protein sequence ID" value="KER24943.1"/>
    <property type="molecule type" value="Genomic_DNA"/>
</dbReference>
<dbReference type="Proteomes" id="UP000054324">
    <property type="component" value="Unassembled WGS sequence"/>
</dbReference>
<dbReference type="KEGG" id="ovi:T265_14310"/>
<sequence>MLYSWCVYVDETVKKHFPILLRAIPIGLKSRFSLESGKLLNDNTEQQRVALSVDLPRKCRGVVDLDRWKASELRQLLLYIGPVVLRDILHPDVYECFMLFTFFHNTTPIYQLTFPRFLCQNLLLFLAPSELGHLKHYIHGSKPPAVQLYRRQVGRVGLDAVEREIFLDDVGLRLRPSVCSWGCRFLKNLPDNCILFDGQPAVIVDFSTDINEYQIFKTVLTFYTHALISTDVLVFQCSDLQNTRLFASVDRISCKCLSFSRKVIRIYIPILRTLIDYTLTTGTQPAVIVDFSTDINEYQIFKTVLTFYTHALISTDVLVFQCSDLQNTRLFASVDRISCKCLSFSRKVIRIYIPILRTLIDYRARTRCFGIAASSCSVKNVLDSFPDAMGAQQEAFDSEEQNDERLLRQSMRKQYVYQSYYNGCSTKKRLSSDFTDGSDHDSSGDSTLCANIVISSPTPKRLCTNPTAIISSIIPVQDAAPVLGDAPMTCGTYGLFHHHYLESISSSTYKTLSAVGDPEPHSSTPILRTNCPNSKASVISPDLANLILNATSEKFPNTNLRQIKEIAYRWLENERQKVRKRLQRATKSDK</sequence>
<dbReference type="CTD" id="20328476"/>
<name>A0A074ZCP6_OPIVI</name>
<protein>
    <submittedName>
        <fullName evidence="1">Uncharacterized protein</fullName>
    </submittedName>
</protein>
<evidence type="ECO:0000313" key="2">
    <source>
        <dbReference type="Proteomes" id="UP000054324"/>
    </source>
</evidence>
<organism evidence="1 2">
    <name type="scientific">Opisthorchis viverrini</name>
    <name type="common">Southeast Asian liver fluke</name>
    <dbReference type="NCBI Taxonomy" id="6198"/>
    <lineage>
        <taxon>Eukaryota</taxon>
        <taxon>Metazoa</taxon>
        <taxon>Spiralia</taxon>
        <taxon>Lophotrochozoa</taxon>
        <taxon>Platyhelminthes</taxon>
        <taxon>Trematoda</taxon>
        <taxon>Digenea</taxon>
        <taxon>Opisthorchiida</taxon>
        <taxon>Opisthorchiata</taxon>
        <taxon>Opisthorchiidae</taxon>
        <taxon>Opisthorchis</taxon>
    </lineage>
</organism>
<dbReference type="OrthoDB" id="10036512at2759"/>
<evidence type="ECO:0000313" key="1">
    <source>
        <dbReference type="EMBL" id="KER24943.1"/>
    </source>
</evidence>
<dbReference type="GeneID" id="20328476"/>
<gene>
    <name evidence="1" type="ORF">T265_14310</name>
</gene>
<proteinExistence type="predicted"/>